<protein>
    <submittedName>
        <fullName evidence="1">Uncharacterized protein</fullName>
    </submittedName>
</protein>
<sequence>MPKRIPREAATSERFPFCAALPSHAGRVVRFARSVCLALYMVDPMRDAFDAALVTEYCGGTRSTTSEDGSPAR</sequence>
<comment type="caution">
    <text evidence="1">The sequence shown here is derived from an EMBL/GenBank/DDBJ whole genome shotgun (WGS) entry which is preliminary data.</text>
</comment>
<dbReference type="AlphaFoldDB" id="A0A158J5K6"/>
<organism evidence="1 2">
    <name type="scientific">Caballeronia choica</name>
    <dbReference type="NCBI Taxonomy" id="326476"/>
    <lineage>
        <taxon>Bacteria</taxon>
        <taxon>Pseudomonadati</taxon>
        <taxon>Pseudomonadota</taxon>
        <taxon>Betaproteobacteria</taxon>
        <taxon>Burkholderiales</taxon>
        <taxon>Burkholderiaceae</taxon>
        <taxon>Caballeronia</taxon>
    </lineage>
</organism>
<evidence type="ECO:0000313" key="1">
    <source>
        <dbReference type="EMBL" id="SAL64147.1"/>
    </source>
</evidence>
<reference evidence="1" key="1">
    <citation type="submission" date="2016-01" db="EMBL/GenBank/DDBJ databases">
        <authorList>
            <person name="Peeters C."/>
        </authorList>
    </citation>
    <scope>NUCLEOTIDE SEQUENCE [LARGE SCALE GENOMIC DNA]</scope>
    <source>
        <strain evidence="1">LMG 22940</strain>
    </source>
</reference>
<dbReference type="RefSeq" id="WP_087645583.1">
    <property type="nucleotide sequence ID" value="NZ_FCON02000035.1"/>
</dbReference>
<proteinExistence type="predicted"/>
<dbReference type="Proteomes" id="UP000054770">
    <property type="component" value="Unassembled WGS sequence"/>
</dbReference>
<keyword evidence="2" id="KW-1185">Reference proteome</keyword>
<accession>A0A158J5K6</accession>
<gene>
    <name evidence="1" type="ORF">AWB68_03476</name>
</gene>
<dbReference type="EMBL" id="FCON02000035">
    <property type="protein sequence ID" value="SAL64147.1"/>
    <property type="molecule type" value="Genomic_DNA"/>
</dbReference>
<name>A0A158J5K6_9BURK</name>
<evidence type="ECO:0000313" key="2">
    <source>
        <dbReference type="Proteomes" id="UP000054770"/>
    </source>
</evidence>